<evidence type="ECO:0000313" key="1">
    <source>
        <dbReference type="EMBL" id="KAK1864793.1"/>
    </source>
</evidence>
<proteinExistence type="predicted"/>
<sequence>MGTSAPAPTAFAVAPVRLVVGAAAARAAARGWPSAAVSPAAAAAAAAGVSSFWGVPVGAPRHPCRAARPPCALSTSSTAAAATPTSAAAAAAGGTVASAAPAAGVVGAAEGAAAAAAGAAGAPAEPPRPSSTALRTHTCGELRAAAVGTTVTVTGWAHAVRDRGGVTFLLLRDRHGVVQVTVTPPAGAAGGDGADGADSEGGDALPPALAAAKSVRLEYVVSATGVVAARDAAAVNAGMATGEVEVLASAVRIVSRCQPMPFPITTAAGVVAAADADEAAADGGEDLLRLKHRYLDLRRPALQVALVARHRATLAARTYLDASGFIEVETPALTRATPEGARDYLVPSRVHPGCVYALPQSPQLYKQLLMVGGMDRYFQVTRCFRDEDLRADRQPEFTQLDLELSFVTREDVMAAAEGVARTVVAAIGGGGADAVLPPVPVMTYAVAMESYGVDAPDTRFGMLLSNVTAHPVVASSGFPPLAAAAALPTSASAAVKAMVVEGGAAAASRKVLDGYTAFVKAYGLAGLLFGKVAAGGTVTGPLAKVGGADEGAAAAELAAHLGAGPGDLILLAAGPGAAVNAGLGKLRVHLGQKLGLVAPGAMAWTWVVDFPLLDAVDDDDAGRAWTSVHHPFTAPLPEHASMVTSGQADQYGSVLSSAYDLVCNGVEVGGGSIRIHDPPVQAAVFDALGIGAAEQAGKFGFLLEALAYGAPPHGGFAFGLDRLVMLLTGASSLREVIAFPKTTRASDVMAGAPAPAAAAALRELHLRSGAEEAAAEAAAAAAATTAGEEAAA</sequence>
<name>A0ACC3C4K4_PYRYE</name>
<comment type="caution">
    <text evidence="1">The sequence shown here is derived from an EMBL/GenBank/DDBJ whole genome shotgun (WGS) entry which is preliminary data.</text>
</comment>
<dbReference type="Proteomes" id="UP000798662">
    <property type="component" value="Chromosome 2"/>
</dbReference>
<evidence type="ECO:0000313" key="2">
    <source>
        <dbReference type="Proteomes" id="UP000798662"/>
    </source>
</evidence>
<reference evidence="1" key="1">
    <citation type="submission" date="2019-11" db="EMBL/GenBank/DDBJ databases">
        <title>Nori genome reveals adaptations in red seaweeds to the harsh intertidal environment.</title>
        <authorList>
            <person name="Wang D."/>
            <person name="Mao Y."/>
        </authorList>
    </citation>
    <scope>NUCLEOTIDE SEQUENCE</scope>
    <source>
        <tissue evidence="1">Gametophyte</tissue>
    </source>
</reference>
<organism evidence="1 2">
    <name type="scientific">Pyropia yezoensis</name>
    <name type="common">Susabi-nori</name>
    <name type="synonym">Porphyra yezoensis</name>
    <dbReference type="NCBI Taxonomy" id="2788"/>
    <lineage>
        <taxon>Eukaryota</taxon>
        <taxon>Rhodophyta</taxon>
        <taxon>Bangiophyceae</taxon>
        <taxon>Bangiales</taxon>
        <taxon>Bangiaceae</taxon>
        <taxon>Pyropia</taxon>
    </lineage>
</organism>
<keyword evidence="2" id="KW-1185">Reference proteome</keyword>
<gene>
    <name evidence="1" type="ORF">I4F81_007335</name>
</gene>
<accession>A0ACC3C4K4</accession>
<protein>
    <submittedName>
        <fullName evidence="1">Uncharacterized protein</fullName>
    </submittedName>
</protein>
<dbReference type="EMBL" id="CM020619">
    <property type="protein sequence ID" value="KAK1864793.1"/>
    <property type="molecule type" value="Genomic_DNA"/>
</dbReference>